<dbReference type="SUPFAM" id="SSF52540">
    <property type="entry name" value="P-loop containing nucleoside triphosphate hydrolases"/>
    <property type="match status" value="1"/>
</dbReference>
<protein>
    <recommendedName>
        <fullName evidence="3 11">Shikimate kinase</fullName>
        <shortName evidence="11">SK</shortName>
        <ecNumber evidence="3 11">2.7.1.71</ecNumber>
    </recommendedName>
</protein>
<dbReference type="AlphaFoldDB" id="A0A151AUW1"/>
<keyword evidence="7 11" id="KW-0418">Kinase</keyword>
<dbReference type="OrthoDB" id="9800332at2"/>
<evidence type="ECO:0000256" key="3">
    <source>
        <dbReference type="ARBA" id="ARBA00012154"/>
    </source>
</evidence>
<evidence type="ECO:0000256" key="10">
    <source>
        <dbReference type="ARBA" id="ARBA00048567"/>
    </source>
</evidence>
<feature type="binding site" evidence="11">
    <location>
        <position position="58"/>
    </location>
    <ligand>
        <name>substrate</name>
    </ligand>
</feature>
<reference evidence="12 13" key="1">
    <citation type="submission" date="2016-02" db="EMBL/GenBank/DDBJ databases">
        <title>Genome sequence of Moorella mulderi DSM 14980.</title>
        <authorList>
            <person name="Poehlein A."/>
            <person name="Daniel R."/>
        </authorList>
    </citation>
    <scope>NUCLEOTIDE SEQUENCE [LARGE SCALE GENOMIC DNA]</scope>
    <source>
        <strain evidence="12 13">DSM 14980</strain>
    </source>
</reference>
<feature type="binding site" evidence="11">
    <location>
        <begin position="12"/>
        <end position="17"/>
    </location>
    <ligand>
        <name>ATP</name>
        <dbReference type="ChEBI" id="CHEBI:30616"/>
    </ligand>
</feature>
<comment type="caution">
    <text evidence="11">Lacks conserved residue(s) required for the propagation of feature annotation.</text>
</comment>
<dbReference type="Pfam" id="PF01202">
    <property type="entry name" value="SKI"/>
    <property type="match status" value="1"/>
</dbReference>
<evidence type="ECO:0000256" key="1">
    <source>
        <dbReference type="ARBA" id="ARBA00004842"/>
    </source>
</evidence>
<evidence type="ECO:0000256" key="8">
    <source>
        <dbReference type="ARBA" id="ARBA00022840"/>
    </source>
</evidence>
<dbReference type="InterPro" id="IPR027417">
    <property type="entry name" value="P-loop_NTPase"/>
</dbReference>
<dbReference type="UniPathway" id="UPA00053">
    <property type="reaction ID" value="UER00088"/>
</dbReference>
<evidence type="ECO:0000256" key="9">
    <source>
        <dbReference type="ARBA" id="ARBA00023141"/>
    </source>
</evidence>
<dbReference type="EC" id="2.7.1.71" evidence="3 11"/>
<evidence type="ECO:0000256" key="4">
    <source>
        <dbReference type="ARBA" id="ARBA00022605"/>
    </source>
</evidence>
<proteinExistence type="inferred from homology"/>
<feature type="binding site" evidence="11">
    <location>
        <position position="136"/>
    </location>
    <ligand>
        <name>substrate</name>
    </ligand>
</feature>
<comment type="caution">
    <text evidence="12">The sequence shown here is derived from an EMBL/GenBank/DDBJ whole genome shotgun (WGS) entry which is preliminary data.</text>
</comment>
<keyword evidence="5 11" id="KW-0808">Transferase</keyword>
<organism evidence="12 13">
    <name type="scientific">Moorella mulderi DSM 14980</name>
    <dbReference type="NCBI Taxonomy" id="1122241"/>
    <lineage>
        <taxon>Bacteria</taxon>
        <taxon>Bacillati</taxon>
        <taxon>Bacillota</taxon>
        <taxon>Clostridia</taxon>
        <taxon>Neomoorellales</taxon>
        <taxon>Neomoorellaceae</taxon>
        <taxon>Neomoorella</taxon>
    </lineage>
</organism>
<comment type="subcellular location">
    <subcellularLocation>
        <location evidence="11">Cytoplasm</location>
    </subcellularLocation>
</comment>
<dbReference type="GO" id="GO:0005829">
    <property type="term" value="C:cytosol"/>
    <property type="evidence" value="ECO:0007669"/>
    <property type="project" value="TreeGrafter"/>
</dbReference>
<dbReference type="PRINTS" id="PR01100">
    <property type="entry name" value="SHIKIMTKNASE"/>
</dbReference>
<dbReference type="RefSeq" id="WP_062285200.1">
    <property type="nucleotide sequence ID" value="NZ_LTBC01000012.1"/>
</dbReference>
<dbReference type="EMBL" id="LTBC01000012">
    <property type="protein sequence ID" value="KYH31353.1"/>
    <property type="molecule type" value="Genomic_DNA"/>
</dbReference>
<dbReference type="PROSITE" id="PS01128">
    <property type="entry name" value="SHIKIMATE_KINASE"/>
    <property type="match status" value="1"/>
</dbReference>
<dbReference type="GO" id="GO:0005524">
    <property type="term" value="F:ATP binding"/>
    <property type="evidence" value="ECO:0007669"/>
    <property type="project" value="UniProtKB-UniRule"/>
</dbReference>
<keyword evidence="11" id="KW-0963">Cytoplasm</keyword>
<evidence type="ECO:0000256" key="6">
    <source>
        <dbReference type="ARBA" id="ARBA00022741"/>
    </source>
</evidence>
<name>A0A151AUW1_9FIRM</name>
<evidence type="ECO:0000256" key="11">
    <source>
        <dbReference type="HAMAP-Rule" id="MF_00109"/>
    </source>
</evidence>
<dbReference type="GO" id="GO:0009073">
    <property type="term" value="P:aromatic amino acid family biosynthetic process"/>
    <property type="evidence" value="ECO:0007669"/>
    <property type="project" value="UniProtKB-KW"/>
</dbReference>
<keyword evidence="4 11" id="KW-0028">Amino-acid biosynthesis</keyword>
<dbReference type="GO" id="GO:0009423">
    <property type="term" value="P:chorismate biosynthetic process"/>
    <property type="evidence" value="ECO:0007669"/>
    <property type="project" value="UniProtKB-UniRule"/>
</dbReference>
<dbReference type="InterPro" id="IPR000623">
    <property type="entry name" value="Shikimate_kinase/TSH1"/>
</dbReference>
<comment type="cofactor">
    <cofactor evidence="11">
        <name>Mg(2+)</name>
        <dbReference type="ChEBI" id="CHEBI:18420"/>
    </cofactor>
    <text evidence="11">Binds 1 Mg(2+) ion per subunit.</text>
</comment>
<evidence type="ECO:0000256" key="5">
    <source>
        <dbReference type="ARBA" id="ARBA00022679"/>
    </source>
</evidence>
<feature type="binding site" evidence="11">
    <location>
        <position position="80"/>
    </location>
    <ligand>
        <name>substrate</name>
    </ligand>
</feature>
<evidence type="ECO:0000256" key="7">
    <source>
        <dbReference type="ARBA" id="ARBA00022777"/>
    </source>
</evidence>
<dbReference type="PANTHER" id="PTHR21087:SF16">
    <property type="entry name" value="SHIKIMATE KINASE 1, CHLOROPLASTIC"/>
    <property type="match status" value="1"/>
</dbReference>
<gene>
    <name evidence="11 12" type="primary">aroK</name>
    <name evidence="12" type="ORF">MOMUL_24240</name>
</gene>
<dbReference type="GO" id="GO:0008652">
    <property type="term" value="P:amino acid biosynthetic process"/>
    <property type="evidence" value="ECO:0007669"/>
    <property type="project" value="UniProtKB-KW"/>
</dbReference>
<dbReference type="InterPro" id="IPR031322">
    <property type="entry name" value="Shikimate/glucono_kinase"/>
</dbReference>
<keyword evidence="9 11" id="KW-0057">Aromatic amino acid biosynthesis</keyword>
<keyword evidence="11" id="KW-0479">Metal-binding</keyword>
<feature type="binding site" evidence="11">
    <location>
        <position position="34"/>
    </location>
    <ligand>
        <name>substrate</name>
    </ligand>
</feature>
<dbReference type="GO" id="GO:0004765">
    <property type="term" value="F:shikimate kinase activity"/>
    <property type="evidence" value="ECO:0007669"/>
    <property type="project" value="UniProtKB-UniRule"/>
</dbReference>
<accession>A0A151AUW1</accession>
<comment type="catalytic activity">
    <reaction evidence="10 11">
        <text>shikimate + ATP = 3-phosphoshikimate + ADP + H(+)</text>
        <dbReference type="Rhea" id="RHEA:13121"/>
        <dbReference type="ChEBI" id="CHEBI:15378"/>
        <dbReference type="ChEBI" id="CHEBI:30616"/>
        <dbReference type="ChEBI" id="CHEBI:36208"/>
        <dbReference type="ChEBI" id="CHEBI:145989"/>
        <dbReference type="ChEBI" id="CHEBI:456216"/>
        <dbReference type="EC" id="2.7.1.71"/>
    </reaction>
</comment>
<keyword evidence="6 11" id="KW-0547">Nucleotide-binding</keyword>
<keyword evidence="11" id="KW-0460">Magnesium</keyword>
<dbReference type="HAMAP" id="MF_00109">
    <property type="entry name" value="Shikimate_kinase"/>
    <property type="match status" value="1"/>
</dbReference>
<evidence type="ECO:0000313" key="12">
    <source>
        <dbReference type="EMBL" id="KYH31353.1"/>
    </source>
</evidence>
<keyword evidence="8 11" id="KW-0067">ATP-binding</keyword>
<comment type="pathway">
    <text evidence="1 11">Metabolic intermediate biosynthesis; chorismate biosynthesis; chorismate from D-erythrose 4-phosphate and phosphoenolpyruvate: step 5/7.</text>
</comment>
<comment type="similarity">
    <text evidence="2 11">Belongs to the shikimate kinase family.</text>
</comment>
<dbReference type="PANTHER" id="PTHR21087">
    <property type="entry name" value="SHIKIMATE KINASE"/>
    <property type="match status" value="1"/>
</dbReference>
<dbReference type="Proteomes" id="UP000075670">
    <property type="component" value="Unassembled WGS sequence"/>
</dbReference>
<comment type="subunit">
    <text evidence="11">Monomer.</text>
</comment>
<dbReference type="CDD" id="cd00464">
    <property type="entry name" value="SK"/>
    <property type="match status" value="1"/>
</dbReference>
<sequence length="173" mass="18886">MPDNIVLIGFMGSGKTTVGKILAANLGWSFLDTDAMIEEDTGLSIKAIFAHYGEQYFRELEQAAVARAAASRRAVIATGGGAVLSGDNVRRLREGNKVVWLQVRLETALQRAGVKGDRPLLQGRRREEVAGLFKRREPYYAFADIYIDTDGKDAAAVAGEIKEALKSWLASLK</sequence>
<evidence type="ECO:0000313" key="13">
    <source>
        <dbReference type="Proteomes" id="UP000075670"/>
    </source>
</evidence>
<dbReference type="Gene3D" id="3.40.50.300">
    <property type="entry name" value="P-loop containing nucleotide triphosphate hydrolases"/>
    <property type="match status" value="1"/>
</dbReference>
<keyword evidence="13" id="KW-1185">Reference proteome</keyword>
<dbReference type="InterPro" id="IPR023000">
    <property type="entry name" value="Shikimate_kinase_CS"/>
</dbReference>
<comment type="function">
    <text evidence="11">Catalyzes the specific phosphorylation of the 3-hydroxyl group of shikimic acid using ATP as a cosubstrate.</text>
</comment>
<feature type="binding site" evidence="11">
    <location>
        <position position="118"/>
    </location>
    <ligand>
        <name>ATP</name>
        <dbReference type="ChEBI" id="CHEBI:30616"/>
    </ligand>
</feature>
<feature type="binding site" evidence="11">
    <location>
        <position position="16"/>
    </location>
    <ligand>
        <name>Mg(2+)</name>
        <dbReference type="ChEBI" id="CHEBI:18420"/>
    </ligand>
</feature>
<evidence type="ECO:0000256" key="2">
    <source>
        <dbReference type="ARBA" id="ARBA00006997"/>
    </source>
</evidence>
<dbReference type="GO" id="GO:0000287">
    <property type="term" value="F:magnesium ion binding"/>
    <property type="evidence" value="ECO:0007669"/>
    <property type="project" value="UniProtKB-UniRule"/>
</dbReference>
<dbReference type="PATRIC" id="fig|1122241.3.peg.2581"/>